<keyword evidence="3" id="KW-1185">Reference proteome</keyword>
<proteinExistence type="predicted"/>
<accession>A0A1W1Z6M4</accession>
<gene>
    <name evidence="2" type="ORF">SAMN04488524_0423</name>
</gene>
<reference evidence="3" key="1">
    <citation type="submission" date="2017-04" db="EMBL/GenBank/DDBJ databases">
        <authorList>
            <person name="Varghese N."/>
            <person name="Submissions S."/>
        </authorList>
    </citation>
    <scope>NUCLEOTIDE SEQUENCE [LARGE SCALE GENOMIC DNA]</scope>
    <source>
        <strain evidence="3">DSM 12126</strain>
    </source>
</reference>
<dbReference type="Proteomes" id="UP000192756">
    <property type="component" value="Unassembled WGS sequence"/>
</dbReference>
<name>A0A1W1Z6M4_9SPHI</name>
<dbReference type="Gene3D" id="3.40.50.1820">
    <property type="entry name" value="alpha/beta hydrolase"/>
    <property type="match status" value="1"/>
</dbReference>
<dbReference type="GO" id="GO:0008239">
    <property type="term" value="F:dipeptidyl-peptidase activity"/>
    <property type="evidence" value="ECO:0007669"/>
    <property type="project" value="TreeGrafter"/>
</dbReference>
<dbReference type="SUPFAM" id="SSF82171">
    <property type="entry name" value="DPP6 N-terminal domain-like"/>
    <property type="match status" value="1"/>
</dbReference>
<dbReference type="EMBL" id="FWXT01000001">
    <property type="protein sequence ID" value="SMC44090.1"/>
    <property type="molecule type" value="Genomic_DNA"/>
</dbReference>
<dbReference type="InterPro" id="IPR050278">
    <property type="entry name" value="Serine_Prot_S9B/DPPIV"/>
</dbReference>
<dbReference type="PANTHER" id="PTHR11731">
    <property type="entry name" value="PROTEASE FAMILY S9B,C DIPEPTIDYL-PEPTIDASE IV-RELATED"/>
    <property type="match status" value="1"/>
</dbReference>
<dbReference type="GO" id="GO:0006508">
    <property type="term" value="P:proteolysis"/>
    <property type="evidence" value="ECO:0007669"/>
    <property type="project" value="InterPro"/>
</dbReference>
<dbReference type="STRING" id="151894.SAMN04488524_0423"/>
<sequence>MIKRINLIRHVTCFLVMLVYSLNGIAQNGEEYLFKAIAVSGKPAMSMNTLITPVDQIGEFSAISRNGRYCSYVINGLKDYTIVQSIEGKWKHKLKGMKPGFFSGDNRYYIYQTGDSLCYLPLNGKAIKVITGVASYQLPHNDNRNEWLGILLMDKKLLLRNLLTGKEYQFNRANNPVFSMGNKWFSCKLDNADKELAVINLANGKLNSYVHVTAYSFDESKRVLILQTEEGAKKRLQWIDAANGKVTTIWKGNKDEMVIGKNFDKAAQQLIFILQTQSSRGNNSSIWYYKKGMNLAVQKKPSDLENKIKELTLSGVPTFTDDGRYIIVSMRKSVVDGRKARVGAVQVNVWNYQDTFLMSAQLAGGDHRLSKWQGEIIYKFSMPSEERGQISNLSGEHETLYLEGIREYGIIERRVMTDRFWEDWAVPEVHIVSLLDGKRIRLKKGIMLTRFAPDGTWLLCYDRITGQYLRYDMRSEKYTDLSAKAAVYFGGEIEFDGTGKQAGLPRGIVGWLDNGKCLLVYDHYDIWQLDISGKKEPVNLTNGRKDKIRFEITPDEFGDKKMFYNAYDRLILTAVNMENKDNGFYALNLGRHKGAECLAIGPYMFDLERLEYGGTFWGRYSRGRRPIKARDADMWLVVRQSTTEAPNFYVSQGLKTFKALTNLNPHKDYNWLNSELVNFKQQDGSASKGILYKPENFDPAKKYPVLIHYYDQFSMCLNQYPVNDYTVSGYINIPWFVSRGYLVFLPDIYFNKGADGNPGMKEKKIPYGEAALNAVEGAANWLAGQAYVDSTKMGIAGHSMGGGLTSYILTHSKRFAAAFMGAGVTDWVSSALQLAKDDGMSRLGVSYYSGEKGADIWLNNEKYLDNPILHVAEVTSPLLMFHCKDDSGVPFEQAVELFVAMRRMGKRAWLLQYDHGGHSTDTPEDCRDLTIRATQFFDHYLKGALAPIWMTRGVRAQFKGIETGYEFDQEIKTPADVKFKK</sequence>
<dbReference type="InterPro" id="IPR001375">
    <property type="entry name" value="Peptidase_S9_cat"/>
</dbReference>
<protein>
    <submittedName>
        <fullName evidence="2">Prolyl oligopeptidase family protein</fullName>
    </submittedName>
</protein>
<dbReference type="Pfam" id="PF00326">
    <property type="entry name" value="Peptidase_S9"/>
    <property type="match status" value="1"/>
</dbReference>
<dbReference type="SUPFAM" id="SSF53474">
    <property type="entry name" value="alpha/beta-Hydrolases"/>
    <property type="match status" value="1"/>
</dbReference>
<dbReference type="AlphaFoldDB" id="A0A1W1Z6M4"/>
<dbReference type="GO" id="GO:0008236">
    <property type="term" value="F:serine-type peptidase activity"/>
    <property type="evidence" value="ECO:0007669"/>
    <property type="project" value="InterPro"/>
</dbReference>
<evidence type="ECO:0000259" key="1">
    <source>
        <dbReference type="Pfam" id="PF00326"/>
    </source>
</evidence>
<organism evidence="2 3">
    <name type="scientific">Pedobacter africanus</name>
    <dbReference type="NCBI Taxonomy" id="151894"/>
    <lineage>
        <taxon>Bacteria</taxon>
        <taxon>Pseudomonadati</taxon>
        <taxon>Bacteroidota</taxon>
        <taxon>Sphingobacteriia</taxon>
        <taxon>Sphingobacteriales</taxon>
        <taxon>Sphingobacteriaceae</taxon>
        <taxon>Pedobacter</taxon>
    </lineage>
</organism>
<dbReference type="InterPro" id="IPR029058">
    <property type="entry name" value="AB_hydrolase_fold"/>
</dbReference>
<evidence type="ECO:0000313" key="3">
    <source>
        <dbReference type="Proteomes" id="UP000192756"/>
    </source>
</evidence>
<feature type="domain" description="Peptidase S9 prolyl oligopeptidase catalytic" evidence="1">
    <location>
        <begin position="732"/>
        <end position="943"/>
    </location>
</feature>
<evidence type="ECO:0000313" key="2">
    <source>
        <dbReference type="EMBL" id="SMC44090.1"/>
    </source>
</evidence>
<dbReference type="PANTHER" id="PTHR11731:SF193">
    <property type="entry name" value="DIPEPTIDYL PEPTIDASE 9"/>
    <property type="match status" value="1"/>
</dbReference>